<accession>K7EEQ0</accession>
<dbReference type="Bgee" id="ENSOANG00000028420">
    <property type="expression patterns" value="Expressed in adult mammalian kidney and 2 other cell types or tissues"/>
</dbReference>
<feature type="transmembrane region" description="Helical" evidence="1">
    <location>
        <begin position="40"/>
        <end position="63"/>
    </location>
</feature>
<keyword evidence="3" id="KW-1185">Reference proteome</keyword>
<keyword evidence="1" id="KW-1133">Transmembrane helix</keyword>
<evidence type="ECO:0000313" key="3">
    <source>
        <dbReference type="Proteomes" id="UP000002279"/>
    </source>
</evidence>
<protein>
    <submittedName>
        <fullName evidence="2">Transmembrane protein 252</fullName>
    </submittedName>
</protein>
<dbReference type="Pfam" id="PF15664">
    <property type="entry name" value="TMEM252"/>
    <property type="match status" value="1"/>
</dbReference>
<dbReference type="InterPro" id="IPR031363">
    <property type="entry name" value="TMEM252"/>
</dbReference>
<dbReference type="Proteomes" id="UP000002279">
    <property type="component" value="Chromosome X5"/>
</dbReference>
<evidence type="ECO:0000256" key="1">
    <source>
        <dbReference type="SAM" id="Phobius"/>
    </source>
</evidence>
<name>K7EEQ0_ORNAN</name>
<evidence type="ECO:0000313" key="2">
    <source>
        <dbReference type="Ensembl" id="ENSOANP00000032007.2"/>
    </source>
</evidence>
<dbReference type="eggNOG" id="ENOG502S6KQ">
    <property type="taxonomic scope" value="Eukaryota"/>
</dbReference>
<dbReference type="PANTHER" id="PTHR35682:SF1">
    <property type="entry name" value="TRANSMEMBRANE PROTEIN 252"/>
    <property type="match status" value="1"/>
</dbReference>
<sequence>MQKRALTALRFLTLLTGFLIICLGAFFVSTGSLLRCRGSLFLPYFLLPLGFLILMSGIFWSTYHQATQSKNMFSDVFRQHLGPRATHIQTVDRSDFYLPSYEDSIDPEKQVCSAQEEHSNIPPPYTESCLELLEETDPYKDNPPPYEASEVPTAGAVAAPVIDRATAEVAAGGEKGK</sequence>
<gene>
    <name evidence="2" type="primary">TMEM252</name>
</gene>
<dbReference type="Ensembl" id="ENSOANT00000041256.2">
    <property type="protein sequence ID" value="ENSOANP00000032007.2"/>
    <property type="gene ID" value="ENSOANG00000028420.2"/>
</dbReference>
<reference evidence="2 3" key="1">
    <citation type="journal article" date="2008" name="Nature">
        <title>Genome analysis of the platypus reveals unique signatures of evolution.</title>
        <authorList>
            <person name="Warren W.C."/>
            <person name="Hillier L.W."/>
            <person name="Marshall Graves J.A."/>
            <person name="Birney E."/>
            <person name="Ponting C.P."/>
            <person name="Grutzner F."/>
            <person name="Belov K."/>
            <person name="Miller W."/>
            <person name="Clarke L."/>
            <person name="Chinwalla A.T."/>
            <person name="Yang S.P."/>
            <person name="Heger A."/>
            <person name="Locke D.P."/>
            <person name="Miethke P."/>
            <person name="Waters P.D."/>
            <person name="Veyrunes F."/>
            <person name="Fulton L."/>
            <person name="Fulton B."/>
            <person name="Graves T."/>
            <person name="Wallis J."/>
            <person name="Puente X.S."/>
            <person name="Lopez-Otin C."/>
            <person name="Ordonez G.R."/>
            <person name="Eichler E.E."/>
            <person name="Chen L."/>
            <person name="Cheng Z."/>
            <person name="Deakin J.E."/>
            <person name="Alsop A."/>
            <person name="Thompson K."/>
            <person name="Kirby P."/>
            <person name="Papenfuss A.T."/>
            <person name="Wakefield M.J."/>
            <person name="Olender T."/>
            <person name="Lancet D."/>
            <person name="Huttley G.A."/>
            <person name="Smit A.F."/>
            <person name="Pask A."/>
            <person name="Temple-Smith P."/>
            <person name="Batzer M.A."/>
            <person name="Walker J.A."/>
            <person name="Konkel M.K."/>
            <person name="Harris R.S."/>
            <person name="Whittington C.M."/>
            <person name="Wong E.S."/>
            <person name="Gemmell N.J."/>
            <person name="Buschiazzo E."/>
            <person name="Vargas Jentzsch I.M."/>
            <person name="Merkel A."/>
            <person name="Schmitz J."/>
            <person name="Zemann A."/>
            <person name="Churakov G."/>
            <person name="Kriegs J.O."/>
            <person name="Brosius J."/>
            <person name="Murchison E.P."/>
            <person name="Sachidanandam R."/>
            <person name="Smith C."/>
            <person name="Hannon G.J."/>
            <person name="Tsend-Ayush E."/>
            <person name="McMillan D."/>
            <person name="Attenborough R."/>
            <person name="Rens W."/>
            <person name="Ferguson-Smith M."/>
            <person name="Lefevre C.M."/>
            <person name="Sharp J.A."/>
            <person name="Nicholas K.R."/>
            <person name="Ray D.A."/>
            <person name="Kube M."/>
            <person name="Reinhardt R."/>
            <person name="Pringle T.H."/>
            <person name="Taylor J."/>
            <person name="Jones R.C."/>
            <person name="Nixon B."/>
            <person name="Dacheux J.L."/>
            <person name="Niwa H."/>
            <person name="Sekita Y."/>
            <person name="Huang X."/>
            <person name="Stark A."/>
            <person name="Kheradpour P."/>
            <person name="Kellis M."/>
            <person name="Flicek P."/>
            <person name="Chen Y."/>
            <person name="Webber C."/>
            <person name="Hardison R."/>
            <person name="Nelson J."/>
            <person name="Hallsworth-Pepin K."/>
            <person name="Delehaunty K."/>
            <person name="Markovic C."/>
            <person name="Minx P."/>
            <person name="Feng Y."/>
            <person name="Kremitzki C."/>
            <person name="Mitreva M."/>
            <person name="Glasscock J."/>
            <person name="Wylie T."/>
            <person name="Wohldmann P."/>
            <person name="Thiru P."/>
            <person name="Nhan M.N."/>
            <person name="Pohl C.S."/>
            <person name="Smith S.M."/>
            <person name="Hou S."/>
            <person name="Nefedov M."/>
            <person name="de Jong P.J."/>
            <person name="Renfree M.B."/>
            <person name="Mardis E.R."/>
            <person name="Wilson R.K."/>
        </authorList>
    </citation>
    <scope>NUCLEOTIDE SEQUENCE [LARGE SCALE GENOMIC DNA]</scope>
    <source>
        <strain evidence="2 3">Glennie</strain>
    </source>
</reference>
<dbReference type="HOGENOM" id="CLU_117690_0_0_1"/>
<proteinExistence type="predicted"/>
<dbReference type="AlphaFoldDB" id="K7EEQ0"/>
<organism evidence="2 3">
    <name type="scientific">Ornithorhynchus anatinus</name>
    <name type="common">Duckbill platypus</name>
    <dbReference type="NCBI Taxonomy" id="9258"/>
    <lineage>
        <taxon>Eukaryota</taxon>
        <taxon>Metazoa</taxon>
        <taxon>Chordata</taxon>
        <taxon>Craniata</taxon>
        <taxon>Vertebrata</taxon>
        <taxon>Euteleostomi</taxon>
        <taxon>Mammalia</taxon>
        <taxon>Monotremata</taxon>
        <taxon>Ornithorhynchidae</taxon>
        <taxon>Ornithorhynchus</taxon>
    </lineage>
</organism>
<reference evidence="2" key="2">
    <citation type="submission" date="2025-08" db="UniProtKB">
        <authorList>
            <consortium name="Ensembl"/>
        </authorList>
    </citation>
    <scope>IDENTIFICATION</scope>
    <source>
        <strain evidence="2">Glennie</strain>
    </source>
</reference>
<keyword evidence="1" id="KW-0472">Membrane</keyword>
<reference evidence="2" key="3">
    <citation type="submission" date="2025-09" db="UniProtKB">
        <authorList>
            <consortium name="Ensembl"/>
        </authorList>
    </citation>
    <scope>IDENTIFICATION</scope>
    <source>
        <strain evidence="2">Glennie</strain>
    </source>
</reference>
<keyword evidence="1" id="KW-0812">Transmembrane</keyword>
<dbReference type="PANTHER" id="PTHR35682">
    <property type="entry name" value="TRANSMEMBRANE PROTEIN 252"/>
    <property type="match status" value="1"/>
</dbReference>
<dbReference type="GeneTree" id="ENSGT00390000005250"/>
<feature type="transmembrane region" description="Helical" evidence="1">
    <location>
        <begin position="12"/>
        <end position="34"/>
    </location>
</feature>